<dbReference type="InParanoid" id="G8ZQS9"/>
<name>G8ZQS9_TORDE</name>
<organism evidence="11 12">
    <name type="scientific">Torulaspora delbrueckii</name>
    <name type="common">Yeast</name>
    <name type="synonym">Candida colliculosa</name>
    <dbReference type="NCBI Taxonomy" id="4950"/>
    <lineage>
        <taxon>Eukaryota</taxon>
        <taxon>Fungi</taxon>
        <taxon>Dikarya</taxon>
        <taxon>Ascomycota</taxon>
        <taxon>Saccharomycotina</taxon>
        <taxon>Saccharomycetes</taxon>
        <taxon>Saccharomycetales</taxon>
        <taxon>Saccharomycetaceae</taxon>
        <taxon>Torulaspora</taxon>
    </lineage>
</organism>
<dbReference type="FunCoup" id="G8ZQS9">
    <property type="interactions" value="55"/>
</dbReference>
<dbReference type="RefSeq" id="XP_003680777.1">
    <property type="nucleotide sequence ID" value="XM_003680729.1"/>
</dbReference>
<dbReference type="eggNOG" id="ENOG502QT4Q">
    <property type="taxonomic scope" value="Eukaryota"/>
</dbReference>
<dbReference type="EMBL" id="HE616744">
    <property type="protein sequence ID" value="CCE91566.1"/>
    <property type="molecule type" value="Genomic_DNA"/>
</dbReference>
<sequence>MKYSLFILPAIAAATAINFNNPQRLEIREKVATDRFRIFSDDEPVLPHNVQPYGNTDVLKRDKVEAYGSSKRNDSSDSLDPERFEKPSPISEFCKENDHFIENSGDMYNLQAQCDTILGNLHFKDYNDALIDFGKLRSVQGSIFIENCSALVKIEGHKLERIRQTFSLRSLTSLVSIDLSSLKDVRVINWKVLPILNEALISNEVNGLSSLTISDTALPIIEGFKNVEDVDVFEINNNRYLESVKANIKHVRQKLSVHANARETELEMPRLISAENITVRDTSSVYFPKLEEVGSSLEFIQNHFTELRISSLKTVGGTLGIIDNGNLKLANFNNVTDIQGGLMVANNTRLEKIDFFSKLRQIGGAIYFEGKFNDTDFPQLKLVKGSAFVKTNSGSMDCSKWTTPKSGRSIVRGGKISCISGRRQKAQSVSQDGSVLSETDSEYDDTSEFGNDNAGSGSFAGKAQSGSTIKKTPSILWILTASLIGALGHYFS</sequence>
<dbReference type="STRING" id="1076872.G8ZQS9"/>
<reference evidence="11 12" key="1">
    <citation type="journal article" date="2011" name="Proc. Natl. Acad. Sci. U.S.A.">
        <title>Evolutionary erosion of yeast sex chromosomes by mating-type switching accidents.</title>
        <authorList>
            <person name="Gordon J.L."/>
            <person name="Armisen D."/>
            <person name="Proux-Wera E."/>
            <person name="Oheigeartaigh S.S."/>
            <person name="Byrne K.P."/>
            <person name="Wolfe K.H."/>
        </authorList>
    </citation>
    <scope>NUCLEOTIDE SEQUENCE [LARGE SCALE GENOMIC DNA]</scope>
    <source>
        <strain evidence="12">ATCC 10662 / CBS 1146 / NBRC 0425 / NCYC 2629 / NRRL Y-866</strain>
    </source>
</reference>
<evidence type="ECO:0000256" key="7">
    <source>
        <dbReference type="ARBA" id="ARBA00023288"/>
    </source>
</evidence>
<evidence type="ECO:0000256" key="1">
    <source>
        <dbReference type="ARBA" id="ARBA00004609"/>
    </source>
</evidence>
<dbReference type="InterPro" id="IPR051648">
    <property type="entry name" value="CWI-Assembly_Regulator"/>
</dbReference>
<evidence type="ECO:0000256" key="4">
    <source>
        <dbReference type="ARBA" id="ARBA00022622"/>
    </source>
</evidence>
<evidence type="ECO:0000256" key="5">
    <source>
        <dbReference type="ARBA" id="ARBA00022729"/>
    </source>
</evidence>
<dbReference type="Gene3D" id="3.80.20.20">
    <property type="entry name" value="Receptor L-domain"/>
    <property type="match status" value="2"/>
</dbReference>
<evidence type="ECO:0000259" key="10">
    <source>
        <dbReference type="Pfam" id="PF01030"/>
    </source>
</evidence>
<comment type="similarity">
    <text evidence="2">Belongs to the SPS2 family.</text>
</comment>
<feature type="chain" id="PRO_5003519639" description="Receptor L-domain domain-containing protein" evidence="9">
    <location>
        <begin position="17"/>
        <end position="492"/>
    </location>
</feature>
<dbReference type="InterPro" id="IPR036941">
    <property type="entry name" value="Rcpt_L-dom_sf"/>
</dbReference>
<evidence type="ECO:0000256" key="6">
    <source>
        <dbReference type="ARBA" id="ARBA00023180"/>
    </source>
</evidence>
<keyword evidence="12" id="KW-1185">Reference proteome</keyword>
<dbReference type="GO" id="GO:0009986">
    <property type="term" value="C:cell surface"/>
    <property type="evidence" value="ECO:0007669"/>
    <property type="project" value="TreeGrafter"/>
</dbReference>
<dbReference type="AlphaFoldDB" id="G8ZQS9"/>
<dbReference type="HOGENOM" id="CLU_035846_2_1_1"/>
<evidence type="ECO:0000256" key="9">
    <source>
        <dbReference type="SAM" id="SignalP"/>
    </source>
</evidence>
<dbReference type="PANTHER" id="PTHR31018:SF12">
    <property type="entry name" value="SPORULATION-SPECIFIC PROTEIN 2-RELATED"/>
    <property type="match status" value="1"/>
</dbReference>
<evidence type="ECO:0000313" key="12">
    <source>
        <dbReference type="Proteomes" id="UP000005627"/>
    </source>
</evidence>
<dbReference type="GO" id="GO:0098552">
    <property type="term" value="C:side of membrane"/>
    <property type="evidence" value="ECO:0007669"/>
    <property type="project" value="UniProtKB-KW"/>
</dbReference>
<keyword evidence="6" id="KW-0325">Glycoprotein</keyword>
<keyword evidence="4" id="KW-0336">GPI-anchor</keyword>
<dbReference type="SUPFAM" id="SSF52058">
    <property type="entry name" value="L domain-like"/>
    <property type="match status" value="2"/>
</dbReference>
<evidence type="ECO:0000256" key="2">
    <source>
        <dbReference type="ARBA" id="ARBA00005798"/>
    </source>
</evidence>
<keyword evidence="5 9" id="KW-0732">Signal</keyword>
<evidence type="ECO:0000313" key="11">
    <source>
        <dbReference type="EMBL" id="CCE91566.1"/>
    </source>
</evidence>
<feature type="signal peptide" evidence="9">
    <location>
        <begin position="1"/>
        <end position="16"/>
    </location>
</feature>
<evidence type="ECO:0000256" key="8">
    <source>
        <dbReference type="SAM" id="MobiDB-lite"/>
    </source>
</evidence>
<protein>
    <recommendedName>
        <fullName evidence="10">Receptor L-domain domain-containing protein</fullName>
    </recommendedName>
</protein>
<dbReference type="GO" id="GO:0005886">
    <property type="term" value="C:plasma membrane"/>
    <property type="evidence" value="ECO:0007669"/>
    <property type="project" value="UniProtKB-SubCell"/>
</dbReference>
<proteinExistence type="inferred from homology"/>
<evidence type="ECO:0000256" key="3">
    <source>
        <dbReference type="ARBA" id="ARBA00022475"/>
    </source>
</evidence>
<dbReference type="Proteomes" id="UP000005627">
    <property type="component" value="Chromosome 3"/>
</dbReference>
<keyword evidence="4" id="KW-0472">Membrane</keyword>
<dbReference type="GO" id="GO:0009277">
    <property type="term" value="C:fungal-type cell wall"/>
    <property type="evidence" value="ECO:0007669"/>
    <property type="project" value="TreeGrafter"/>
</dbReference>
<dbReference type="GO" id="GO:0030476">
    <property type="term" value="P:ascospore wall assembly"/>
    <property type="evidence" value="ECO:0007669"/>
    <property type="project" value="TreeGrafter"/>
</dbReference>
<dbReference type="OrthoDB" id="536881at2759"/>
<keyword evidence="3" id="KW-1003">Cell membrane</keyword>
<dbReference type="Pfam" id="PF01030">
    <property type="entry name" value="Recep_L_domain"/>
    <property type="match status" value="1"/>
</dbReference>
<keyword evidence="7" id="KW-0449">Lipoprotein</keyword>
<comment type="subcellular location">
    <subcellularLocation>
        <location evidence="1">Cell membrane</location>
        <topology evidence="1">Lipid-anchor</topology>
        <topology evidence="1">GPI-anchor</topology>
    </subcellularLocation>
</comment>
<gene>
    <name evidence="11" type="primary">TDEL0C06770</name>
    <name evidence="11" type="ORF">TDEL_0C06770</name>
</gene>
<feature type="compositionally biased region" description="Polar residues" evidence="8">
    <location>
        <begin position="429"/>
        <end position="438"/>
    </location>
</feature>
<dbReference type="KEGG" id="tdl:TDEL_0C06770"/>
<dbReference type="GeneID" id="11501983"/>
<dbReference type="PANTHER" id="PTHR31018">
    <property type="entry name" value="SPORULATION-SPECIFIC PROTEIN-RELATED"/>
    <property type="match status" value="1"/>
</dbReference>
<feature type="region of interest" description="Disordered" evidence="8">
    <location>
        <begin position="429"/>
        <end position="463"/>
    </location>
</feature>
<dbReference type="InterPro" id="IPR000494">
    <property type="entry name" value="Rcpt_L-dom"/>
</dbReference>
<feature type="domain" description="Receptor L-domain" evidence="10">
    <location>
        <begin position="315"/>
        <end position="370"/>
    </location>
</feature>
<accession>G8ZQS9</accession>